<name>A0ABD3DC87_9LAMI</name>
<comment type="caution">
    <text evidence="1">The sequence shown here is derived from an EMBL/GenBank/DDBJ whole genome shotgun (WGS) entry which is preliminary data.</text>
</comment>
<accession>A0ABD3DC87</accession>
<protein>
    <submittedName>
        <fullName evidence="1">Uncharacterized protein</fullName>
    </submittedName>
</protein>
<evidence type="ECO:0000313" key="2">
    <source>
        <dbReference type="Proteomes" id="UP001632038"/>
    </source>
</evidence>
<dbReference type="AlphaFoldDB" id="A0ABD3DC87"/>
<evidence type="ECO:0000313" key="1">
    <source>
        <dbReference type="EMBL" id="KAL3638500.1"/>
    </source>
</evidence>
<sequence length="70" mass="7638">MLCFRLIIAHGTGNNGNGEGFSNEVSVTEPYFNCGPRRMTDVLQCYFDSGKPEFDRVTVSASSAQSARSL</sequence>
<proteinExistence type="predicted"/>
<reference evidence="2" key="1">
    <citation type="journal article" date="2024" name="IScience">
        <title>Strigolactones Initiate the Formation of Haustorium-like Structures in Castilleja.</title>
        <authorList>
            <person name="Buerger M."/>
            <person name="Peterson D."/>
            <person name="Chory J."/>
        </authorList>
    </citation>
    <scope>NUCLEOTIDE SEQUENCE [LARGE SCALE GENOMIC DNA]</scope>
</reference>
<gene>
    <name evidence="1" type="ORF">CASFOL_017871</name>
</gene>
<organism evidence="1 2">
    <name type="scientific">Castilleja foliolosa</name>
    <dbReference type="NCBI Taxonomy" id="1961234"/>
    <lineage>
        <taxon>Eukaryota</taxon>
        <taxon>Viridiplantae</taxon>
        <taxon>Streptophyta</taxon>
        <taxon>Embryophyta</taxon>
        <taxon>Tracheophyta</taxon>
        <taxon>Spermatophyta</taxon>
        <taxon>Magnoliopsida</taxon>
        <taxon>eudicotyledons</taxon>
        <taxon>Gunneridae</taxon>
        <taxon>Pentapetalae</taxon>
        <taxon>asterids</taxon>
        <taxon>lamiids</taxon>
        <taxon>Lamiales</taxon>
        <taxon>Orobanchaceae</taxon>
        <taxon>Pedicularideae</taxon>
        <taxon>Castillejinae</taxon>
        <taxon>Castilleja</taxon>
    </lineage>
</organism>
<dbReference type="EMBL" id="JAVIJP010000019">
    <property type="protein sequence ID" value="KAL3638500.1"/>
    <property type="molecule type" value="Genomic_DNA"/>
</dbReference>
<dbReference type="Proteomes" id="UP001632038">
    <property type="component" value="Unassembled WGS sequence"/>
</dbReference>
<keyword evidence="2" id="KW-1185">Reference proteome</keyword>